<dbReference type="Proteomes" id="UP000824123">
    <property type="component" value="Unassembled WGS sequence"/>
</dbReference>
<evidence type="ECO:0000256" key="9">
    <source>
        <dbReference type="ARBA" id="ARBA00023136"/>
    </source>
</evidence>
<dbReference type="GO" id="GO:0140359">
    <property type="term" value="F:ABC-type transporter activity"/>
    <property type="evidence" value="ECO:0007669"/>
    <property type="project" value="InterPro"/>
</dbReference>
<evidence type="ECO:0000256" key="1">
    <source>
        <dbReference type="ARBA" id="ARBA00004651"/>
    </source>
</evidence>
<evidence type="ECO:0000256" key="8">
    <source>
        <dbReference type="ARBA" id="ARBA00022989"/>
    </source>
</evidence>
<accession>A0A9D1LQU0</accession>
<dbReference type="SUPFAM" id="SSF52540">
    <property type="entry name" value="P-loop containing nucleoside triphosphate hydrolases"/>
    <property type="match status" value="1"/>
</dbReference>
<dbReference type="FunFam" id="3.40.50.300:FF:000299">
    <property type="entry name" value="ABC transporter ATP-binding protein/permease"/>
    <property type="match status" value="1"/>
</dbReference>
<keyword evidence="5" id="KW-0547">Nucleotide-binding</keyword>
<feature type="transmembrane region" description="Helical" evidence="10">
    <location>
        <begin position="438"/>
        <end position="458"/>
    </location>
</feature>
<dbReference type="InterPro" id="IPR011527">
    <property type="entry name" value="ABC1_TM_dom"/>
</dbReference>
<keyword evidence="2" id="KW-0813">Transport</keyword>
<dbReference type="Pfam" id="PF00664">
    <property type="entry name" value="ABC_membrane"/>
    <property type="match status" value="1"/>
</dbReference>
<dbReference type="InterPro" id="IPR003439">
    <property type="entry name" value="ABC_transporter-like_ATP-bd"/>
</dbReference>
<keyword evidence="6" id="KW-0788">Thiol protease</keyword>
<dbReference type="PANTHER" id="PTHR24221">
    <property type="entry name" value="ATP-BINDING CASSETTE SUB-FAMILY B"/>
    <property type="match status" value="1"/>
</dbReference>
<evidence type="ECO:0000259" key="12">
    <source>
        <dbReference type="PROSITE" id="PS50929"/>
    </source>
</evidence>
<dbReference type="Pfam" id="PF00005">
    <property type="entry name" value="ABC_tran"/>
    <property type="match status" value="1"/>
</dbReference>
<evidence type="ECO:0000256" key="4">
    <source>
        <dbReference type="ARBA" id="ARBA00022692"/>
    </source>
</evidence>
<dbReference type="InterPro" id="IPR017871">
    <property type="entry name" value="ABC_transporter-like_CS"/>
</dbReference>
<evidence type="ECO:0000256" key="2">
    <source>
        <dbReference type="ARBA" id="ARBA00022448"/>
    </source>
</evidence>
<keyword evidence="3" id="KW-1003">Cell membrane</keyword>
<evidence type="ECO:0000256" key="6">
    <source>
        <dbReference type="ARBA" id="ARBA00022807"/>
    </source>
</evidence>
<keyword evidence="8 10" id="KW-1133">Transmembrane helix</keyword>
<dbReference type="Gene3D" id="3.40.50.300">
    <property type="entry name" value="P-loop containing nucleotide triphosphate hydrolases"/>
    <property type="match status" value="1"/>
</dbReference>
<dbReference type="PROSITE" id="PS00211">
    <property type="entry name" value="ABC_TRANSPORTER_1"/>
    <property type="match status" value="1"/>
</dbReference>
<feature type="transmembrane region" description="Helical" evidence="10">
    <location>
        <begin position="179"/>
        <end position="196"/>
    </location>
</feature>
<dbReference type="InterPro" id="IPR036640">
    <property type="entry name" value="ABC1_TM_sf"/>
</dbReference>
<dbReference type="AlphaFoldDB" id="A0A9D1LQU0"/>
<dbReference type="GO" id="GO:0034040">
    <property type="term" value="F:ATPase-coupled lipid transmembrane transporter activity"/>
    <property type="evidence" value="ECO:0007669"/>
    <property type="project" value="TreeGrafter"/>
</dbReference>
<evidence type="ECO:0000256" key="3">
    <source>
        <dbReference type="ARBA" id="ARBA00022475"/>
    </source>
</evidence>
<evidence type="ECO:0000256" key="5">
    <source>
        <dbReference type="ARBA" id="ARBA00022741"/>
    </source>
</evidence>
<dbReference type="SMART" id="SM00382">
    <property type="entry name" value="AAA"/>
    <property type="match status" value="1"/>
</dbReference>
<keyword evidence="9 10" id="KW-0472">Membrane</keyword>
<proteinExistence type="predicted"/>
<evidence type="ECO:0000256" key="7">
    <source>
        <dbReference type="ARBA" id="ARBA00022840"/>
    </source>
</evidence>
<dbReference type="PROSITE" id="PS50929">
    <property type="entry name" value="ABC_TM1F"/>
    <property type="match status" value="1"/>
</dbReference>
<keyword evidence="6" id="KW-0645">Protease</keyword>
<dbReference type="EMBL" id="DVNK01000027">
    <property type="protein sequence ID" value="HIU46345.1"/>
    <property type="molecule type" value="Genomic_DNA"/>
</dbReference>
<dbReference type="InterPro" id="IPR027417">
    <property type="entry name" value="P-loop_NTPase"/>
</dbReference>
<feature type="domain" description="ABC transporter" evidence="11">
    <location>
        <begin position="489"/>
        <end position="721"/>
    </location>
</feature>
<feature type="domain" description="ABC transmembrane type-1" evidence="12">
    <location>
        <begin position="184"/>
        <end position="457"/>
    </location>
</feature>
<keyword evidence="4 10" id="KW-0812">Transmembrane</keyword>
<dbReference type="GO" id="GO:0016887">
    <property type="term" value="F:ATP hydrolysis activity"/>
    <property type="evidence" value="ECO:0007669"/>
    <property type="project" value="InterPro"/>
</dbReference>
<gene>
    <name evidence="13" type="ORF">IAC59_03685</name>
</gene>
<keyword evidence="6" id="KW-0378">Hydrolase</keyword>
<comment type="subcellular location">
    <subcellularLocation>
        <location evidence="1">Cell membrane</location>
        <topology evidence="1">Multi-pass membrane protein</topology>
    </subcellularLocation>
</comment>
<dbReference type="PROSITE" id="PS50893">
    <property type="entry name" value="ABC_TRANSPORTER_2"/>
    <property type="match status" value="1"/>
</dbReference>
<evidence type="ECO:0000313" key="14">
    <source>
        <dbReference type="Proteomes" id="UP000824123"/>
    </source>
</evidence>
<reference evidence="13" key="2">
    <citation type="journal article" date="2021" name="PeerJ">
        <title>Extensive microbial diversity within the chicken gut microbiome revealed by metagenomics and culture.</title>
        <authorList>
            <person name="Gilroy R."/>
            <person name="Ravi A."/>
            <person name="Getino M."/>
            <person name="Pursley I."/>
            <person name="Horton D.L."/>
            <person name="Alikhan N.F."/>
            <person name="Baker D."/>
            <person name="Gharbi K."/>
            <person name="Hall N."/>
            <person name="Watson M."/>
            <person name="Adriaenssens E.M."/>
            <person name="Foster-Nyarko E."/>
            <person name="Jarju S."/>
            <person name="Secka A."/>
            <person name="Antonio M."/>
            <person name="Oren A."/>
            <person name="Chaudhuri R.R."/>
            <person name="La Ragione R."/>
            <person name="Hildebrand F."/>
            <person name="Pallen M.J."/>
        </authorList>
    </citation>
    <scope>NUCLEOTIDE SEQUENCE</scope>
    <source>
        <strain evidence="13">ChiSxjej2B14-8506</strain>
    </source>
</reference>
<feature type="transmembrane region" description="Helical" evidence="10">
    <location>
        <begin position="289"/>
        <end position="312"/>
    </location>
</feature>
<sequence length="740" mass="81914">MDGFDEQLRARQENDEALLEHAFASISDAVFGSRTADRFKTDAEKVKTAIDEILFYYRVSTREVPEEIQDLDEQLEYLLRPHSIMRKNVTLEKGWYRDSIGALLGTRKSDGRVVAFLPSGMFGYVYRDELTGKFIRVTARNQDQFDNQAIAFYKVFPLTKLNVPTLLRYIVQTISTADYLMFGLLTLIVVMIGLLMPRLNNLLVGLVADSESRKMLASITAFMVCVSASSLMFGAAKSLMMTRISLRMNLSVQAATMARILSLPASFFKQYSSGELSSRASQVSKLCDMLASALLSTGLTSVFSLIYIGQIFLYAPTLVRPALLIVLITVLFSLMTALLQMKVCKKTMDVAAKENGMGYALLKGIQKIRLSGAETRAFSRWMQLYSDKIRLTYHTPFLVKFNTTIALLISLAGTIVMYDAAFVSGVSVADYYAFNTAYGMVSGAFLSLASIALTLAGCGPTLEMVKPFFEAVPETAEDKQIITSLDGGIELDNVCFRYDENMPNVLDNLTLKIEPGQYVAIVGSTGCGKSTLMRLMLGFEKPQKGAIYYDGRDLNAIDMKSLRTKIGVVLQNGKLFQGDIYSNIVISAPWLTVDDAWSAAEAVGIAEDIRRMPMGMYTLVSEMGGISGGQKQRLMIARAIASKPRILMFDEATSALDSIAQKKISDILNGFQCTRIVIAHRLSTIRLCDRIVVLDHGQIIEDGTYDELLERRGFFAELVARQRLDDSQDASSGAESQDGR</sequence>
<dbReference type="PANTHER" id="PTHR24221:SF654">
    <property type="entry name" value="ATP-BINDING CASSETTE SUB-FAMILY B MEMBER 6"/>
    <property type="match status" value="1"/>
</dbReference>
<keyword evidence="7 13" id="KW-0067">ATP-binding</keyword>
<dbReference type="GO" id="GO:0005886">
    <property type="term" value="C:plasma membrane"/>
    <property type="evidence" value="ECO:0007669"/>
    <property type="project" value="UniProtKB-SubCell"/>
</dbReference>
<reference evidence="13" key="1">
    <citation type="submission" date="2020-10" db="EMBL/GenBank/DDBJ databases">
        <authorList>
            <person name="Gilroy R."/>
        </authorList>
    </citation>
    <scope>NUCLEOTIDE SEQUENCE</scope>
    <source>
        <strain evidence="13">ChiSxjej2B14-8506</strain>
    </source>
</reference>
<dbReference type="SUPFAM" id="SSF90123">
    <property type="entry name" value="ABC transporter transmembrane region"/>
    <property type="match status" value="1"/>
</dbReference>
<name>A0A9D1LQU0_9FIRM</name>
<dbReference type="InterPro" id="IPR003593">
    <property type="entry name" value="AAA+_ATPase"/>
</dbReference>
<dbReference type="Gene3D" id="1.20.1560.10">
    <property type="entry name" value="ABC transporter type 1, transmembrane domain"/>
    <property type="match status" value="1"/>
</dbReference>
<feature type="transmembrane region" description="Helical" evidence="10">
    <location>
        <begin position="397"/>
        <end position="418"/>
    </location>
</feature>
<dbReference type="GO" id="GO:0005524">
    <property type="term" value="F:ATP binding"/>
    <property type="evidence" value="ECO:0007669"/>
    <property type="project" value="UniProtKB-KW"/>
</dbReference>
<feature type="transmembrane region" description="Helical" evidence="10">
    <location>
        <begin position="216"/>
        <end position="236"/>
    </location>
</feature>
<comment type="caution">
    <text evidence="13">The sequence shown here is derived from an EMBL/GenBank/DDBJ whole genome shotgun (WGS) entry which is preliminary data.</text>
</comment>
<dbReference type="InterPro" id="IPR039421">
    <property type="entry name" value="Type_1_exporter"/>
</dbReference>
<dbReference type="GO" id="GO:0008234">
    <property type="term" value="F:cysteine-type peptidase activity"/>
    <property type="evidence" value="ECO:0007669"/>
    <property type="project" value="UniProtKB-KW"/>
</dbReference>
<protein>
    <submittedName>
        <fullName evidence="13">ATP-binding cassette domain-containing protein</fullName>
    </submittedName>
</protein>
<feature type="transmembrane region" description="Helical" evidence="10">
    <location>
        <begin position="318"/>
        <end position="339"/>
    </location>
</feature>
<evidence type="ECO:0000259" key="11">
    <source>
        <dbReference type="PROSITE" id="PS50893"/>
    </source>
</evidence>
<evidence type="ECO:0000313" key="13">
    <source>
        <dbReference type="EMBL" id="HIU46345.1"/>
    </source>
</evidence>
<evidence type="ECO:0000256" key="10">
    <source>
        <dbReference type="SAM" id="Phobius"/>
    </source>
</evidence>
<organism evidence="13 14">
    <name type="scientific">Candidatus Fimadaptatus faecigallinarum</name>
    <dbReference type="NCBI Taxonomy" id="2840814"/>
    <lineage>
        <taxon>Bacteria</taxon>
        <taxon>Bacillati</taxon>
        <taxon>Bacillota</taxon>
        <taxon>Clostridia</taxon>
        <taxon>Eubacteriales</taxon>
        <taxon>Candidatus Fimadaptatus</taxon>
    </lineage>
</organism>